<organism evidence="2 3">
    <name type="scientific">Trichobilharzia regenti</name>
    <name type="common">Nasal bird schistosome</name>
    <dbReference type="NCBI Taxonomy" id="157069"/>
    <lineage>
        <taxon>Eukaryota</taxon>
        <taxon>Metazoa</taxon>
        <taxon>Spiralia</taxon>
        <taxon>Lophotrochozoa</taxon>
        <taxon>Platyhelminthes</taxon>
        <taxon>Trematoda</taxon>
        <taxon>Digenea</taxon>
        <taxon>Strigeidida</taxon>
        <taxon>Schistosomatoidea</taxon>
        <taxon>Schistosomatidae</taxon>
        <taxon>Trichobilharzia</taxon>
    </lineage>
</organism>
<dbReference type="Proteomes" id="UP000050795">
    <property type="component" value="Unassembled WGS sequence"/>
</dbReference>
<feature type="transmembrane region" description="Helical" evidence="1">
    <location>
        <begin position="152"/>
        <end position="174"/>
    </location>
</feature>
<evidence type="ECO:0000256" key="1">
    <source>
        <dbReference type="SAM" id="Phobius"/>
    </source>
</evidence>
<evidence type="ECO:0000313" key="3">
    <source>
        <dbReference type="WBParaSite" id="TREG1_36400.1"/>
    </source>
</evidence>
<keyword evidence="1" id="KW-1133">Transmembrane helix</keyword>
<keyword evidence="1" id="KW-0812">Transmembrane</keyword>
<dbReference type="WBParaSite" id="TREG1_36400.1">
    <property type="protein sequence ID" value="TREG1_36400.1"/>
    <property type="gene ID" value="TREG1_36400"/>
</dbReference>
<feature type="transmembrane region" description="Helical" evidence="1">
    <location>
        <begin position="35"/>
        <end position="54"/>
    </location>
</feature>
<protein>
    <submittedName>
        <fullName evidence="3">Uncharacterized protein</fullName>
    </submittedName>
</protein>
<dbReference type="AlphaFoldDB" id="A0AA85JU03"/>
<feature type="transmembrane region" description="Helical" evidence="1">
    <location>
        <begin position="66"/>
        <end position="83"/>
    </location>
</feature>
<name>A0AA85JU03_TRIRE</name>
<keyword evidence="1" id="KW-0472">Membrane</keyword>
<sequence>MMIIDAFLMLLVTLTMIVMVNKVKQLCMWIEYNSWITIVLILIETLPVLLLALLKLLGYRRDIDHFLIGFSFVLCSMGFATMVKTIYLFTALTAIGLTVLLTGLMLFLALYLRDSNLLFTTTLFVILCVSIVAGLILYIIEATLDKGKVLRIATGVCFLFAVILAVFLTFVWLCSQYYAFS</sequence>
<feature type="transmembrane region" description="Helical" evidence="1">
    <location>
        <begin position="89"/>
        <end position="110"/>
    </location>
</feature>
<feature type="transmembrane region" description="Helical" evidence="1">
    <location>
        <begin position="117"/>
        <end position="140"/>
    </location>
</feature>
<proteinExistence type="predicted"/>
<keyword evidence="2" id="KW-1185">Reference proteome</keyword>
<reference evidence="3" key="2">
    <citation type="submission" date="2023-11" db="UniProtKB">
        <authorList>
            <consortium name="WormBaseParasite"/>
        </authorList>
    </citation>
    <scope>IDENTIFICATION</scope>
</reference>
<evidence type="ECO:0000313" key="2">
    <source>
        <dbReference type="Proteomes" id="UP000050795"/>
    </source>
</evidence>
<reference evidence="2" key="1">
    <citation type="submission" date="2022-06" db="EMBL/GenBank/DDBJ databases">
        <authorList>
            <person name="Berger JAMES D."/>
            <person name="Berger JAMES D."/>
        </authorList>
    </citation>
    <scope>NUCLEOTIDE SEQUENCE [LARGE SCALE GENOMIC DNA]</scope>
</reference>
<accession>A0AA85JU03</accession>